<sequence>MLANARKFSEFLSRYGNNVFMIFEGRRMTFADVDELSNLMCWYLSEHVGLQPGLSCLALVMANKPDFVCWWLAAAKAGVKAAFVNSSIKSNALACAIDSAAADLVIFDAESSAEMASAGALIRAKNAGVRLLQWDSLETPVAGATCLTIEALNQEFPGAATTRPARTEEYRRSVVTMMSVFGYIYTSGTTGMPKAAAITHWRMWAFGSFMAASTSLTETDVIYMCLPLFHSSGGALAIGAAIHTGCTIALARHFSVRRFWQDINRYKCTVAHYIGEICRYLVVAARQRPNDPLYRSHHLRVAFGNGLRPDIWGPFLDLLGIPQVVEFYGATEGNGGLVNICNSWVQTGKVTCLLQHHSYVLSVGRFNVEQETLERNGKGFCVEARTNEPGELLMPIREGRPESSFAGYTDKKSTDQKIVTNAFVPGDRYFRTGDLLRKDRRGRFYFIDRIGDTFRWKGENVSTMEVSEVISHYPGIAEVNVYGVKVPGEPDGRGCMAAIRLEENTSSNESSKGLHPFNEESWDLFRLFLQARLPPFSMPLFVRILRNDDDDDHHTVTFKQVKQRLMQAGCDPEACKPDQVIWLHPSTNKYRVLTPEEYRSLGAMMLTSRI</sequence>
<dbReference type="AlphaFoldDB" id="C5L185"/>
<evidence type="ECO:0000256" key="2">
    <source>
        <dbReference type="ARBA" id="ARBA00022598"/>
    </source>
</evidence>
<dbReference type="GeneID" id="9052388"/>
<proteinExistence type="inferred from homology"/>
<feature type="domain" description="AMP-dependent synthetase/ligase" evidence="5">
    <location>
        <begin position="10"/>
        <end position="392"/>
    </location>
</feature>
<dbReference type="InterPro" id="IPR045851">
    <property type="entry name" value="AMP-bd_C_sf"/>
</dbReference>
<organism evidence="7">
    <name type="scientific">Perkinsus marinus (strain ATCC 50983 / TXsc)</name>
    <dbReference type="NCBI Taxonomy" id="423536"/>
    <lineage>
        <taxon>Eukaryota</taxon>
        <taxon>Sar</taxon>
        <taxon>Alveolata</taxon>
        <taxon>Perkinsozoa</taxon>
        <taxon>Perkinsea</taxon>
        <taxon>Perkinsida</taxon>
        <taxon>Perkinsidae</taxon>
        <taxon>Perkinsus</taxon>
    </lineage>
</organism>
<evidence type="ECO:0000259" key="5">
    <source>
        <dbReference type="Pfam" id="PF00501"/>
    </source>
</evidence>
<dbReference type="Gene3D" id="3.40.50.12780">
    <property type="entry name" value="N-terminal domain of ligase-like"/>
    <property type="match status" value="1"/>
</dbReference>
<dbReference type="GO" id="GO:0005886">
    <property type="term" value="C:plasma membrane"/>
    <property type="evidence" value="ECO:0007669"/>
    <property type="project" value="TreeGrafter"/>
</dbReference>
<evidence type="ECO:0000256" key="4">
    <source>
        <dbReference type="ARBA" id="ARBA00022840"/>
    </source>
</evidence>
<dbReference type="Gene3D" id="3.30.300.30">
    <property type="match status" value="1"/>
</dbReference>
<dbReference type="OrthoDB" id="288590at2759"/>
<dbReference type="GO" id="GO:0005324">
    <property type="term" value="F:long-chain fatty acid transmembrane transporter activity"/>
    <property type="evidence" value="ECO:0007669"/>
    <property type="project" value="TreeGrafter"/>
</dbReference>
<keyword evidence="4" id="KW-0067">ATP-binding</keyword>
<evidence type="ECO:0000256" key="1">
    <source>
        <dbReference type="ARBA" id="ARBA00006432"/>
    </source>
</evidence>
<dbReference type="PANTHER" id="PTHR43107:SF15">
    <property type="entry name" value="FATTY ACID TRANSPORT PROTEIN 3, ISOFORM A"/>
    <property type="match status" value="1"/>
</dbReference>
<gene>
    <name evidence="6" type="ORF">Pmar_PMAR016423</name>
</gene>
<evidence type="ECO:0000313" key="6">
    <source>
        <dbReference type="EMBL" id="EER09492.1"/>
    </source>
</evidence>
<dbReference type="SUPFAM" id="SSF56801">
    <property type="entry name" value="Acetyl-CoA synthetase-like"/>
    <property type="match status" value="1"/>
</dbReference>
<dbReference type="InterPro" id="IPR020845">
    <property type="entry name" value="AMP-binding_CS"/>
</dbReference>
<dbReference type="GO" id="GO:0005524">
    <property type="term" value="F:ATP binding"/>
    <property type="evidence" value="ECO:0007669"/>
    <property type="project" value="UniProtKB-KW"/>
</dbReference>
<evidence type="ECO:0000256" key="3">
    <source>
        <dbReference type="ARBA" id="ARBA00022741"/>
    </source>
</evidence>
<dbReference type="Pfam" id="PF00501">
    <property type="entry name" value="AMP-binding"/>
    <property type="match status" value="1"/>
</dbReference>
<dbReference type="OMA" id="VWRQFLD"/>
<dbReference type="Proteomes" id="UP000007800">
    <property type="component" value="Unassembled WGS sequence"/>
</dbReference>
<comment type="similarity">
    <text evidence="1">Belongs to the ATP-dependent AMP-binding enzyme family.</text>
</comment>
<name>C5L185_PERM5</name>
<keyword evidence="7" id="KW-1185">Reference proteome</keyword>
<dbReference type="PANTHER" id="PTHR43107">
    <property type="entry name" value="LONG-CHAIN FATTY ACID TRANSPORT PROTEIN"/>
    <property type="match status" value="1"/>
</dbReference>
<protein>
    <submittedName>
        <fullName evidence="6">Long-chain fatty acid transport protein, putative</fullName>
    </submittedName>
</protein>
<dbReference type="RefSeq" id="XP_002777676.1">
    <property type="nucleotide sequence ID" value="XM_002777630.1"/>
</dbReference>
<dbReference type="InterPro" id="IPR000873">
    <property type="entry name" value="AMP-dep_synth/lig_dom"/>
</dbReference>
<dbReference type="GO" id="GO:0004467">
    <property type="term" value="F:long-chain fatty acid-CoA ligase activity"/>
    <property type="evidence" value="ECO:0007669"/>
    <property type="project" value="TreeGrafter"/>
</dbReference>
<dbReference type="GO" id="GO:0044539">
    <property type="term" value="P:long-chain fatty acid import into cell"/>
    <property type="evidence" value="ECO:0007669"/>
    <property type="project" value="TreeGrafter"/>
</dbReference>
<evidence type="ECO:0000313" key="7">
    <source>
        <dbReference type="Proteomes" id="UP000007800"/>
    </source>
</evidence>
<dbReference type="PROSITE" id="PS00455">
    <property type="entry name" value="AMP_BINDING"/>
    <property type="match status" value="1"/>
</dbReference>
<dbReference type="InterPro" id="IPR042099">
    <property type="entry name" value="ANL_N_sf"/>
</dbReference>
<keyword evidence="3" id="KW-0547">Nucleotide-binding</keyword>
<accession>C5L185</accession>
<dbReference type="EMBL" id="GG678232">
    <property type="protein sequence ID" value="EER09492.1"/>
    <property type="molecule type" value="Genomic_DNA"/>
</dbReference>
<keyword evidence="2" id="KW-0436">Ligase</keyword>
<reference evidence="6 7" key="1">
    <citation type="submission" date="2008-07" db="EMBL/GenBank/DDBJ databases">
        <authorList>
            <person name="El-Sayed N."/>
            <person name="Caler E."/>
            <person name="Inman J."/>
            <person name="Amedeo P."/>
            <person name="Hass B."/>
            <person name="Wortman J."/>
        </authorList>
    </citation>
    <scope>NUCLEOTIDE SEQUENCE [LARGE SCALE GENOMIC DNA]</scope>
    <source>
        <strain evidence="7">ATCC 50983 / TXsc</strain>
    </source>
</reference>
<dbReference type="InParanoid" id="C5L185"/>